<dbReference type="InterPro" id="IPR018913">
    <property type="entry name" value="BppU_N"/>
</dbReference>
<proteinExistence type="predicted"/>
<dbReference type="Gene3D" id="2.60.40.3350">
    <property type="match status" value="1"/>
</dbReference>
<keyword evidence="4" id="KW-1185">Reference proteome</keyword>
<evidence type="ECO:0000256" key="1">
    <source>
        <dbReference type="SAM" id="Coils"/>
    </source>
</evidence>
<feature type="domain" description="BppU N-terminal" evidence="2">
    <location>
        <begin position="7"/>
        <end position="149"/>
    </location>
</feature>
<accession>A0ABX5I656</accession>
<evidence type="ECO:0000259" key="2">
    <source>
        <dbReference type="Pfam" id="PF10651"/>
    </source>
</evidence>
<reference evidence="3 4" key="1">
    <citation type="journal article" date="2016" name="Front. Microbiol.">
        <title>Comprehensive Phylogenetic Analysis of Bovine Non-aureus Staphylococci Species Based on Whole-Genome Sequencing.</title>
        <authorList>
            <person name="Naushad S."/>
            <person name="Barkema H.W."/>
            <person name="Luby C."/>
            <person name="Condas L.A."/>
            <person name="Nobrega D.B."/>
            <person name="Carson D.A."/>
            <person name="De Buck J."/>
        </authorList>
    </citation>
    <scope>NUCLEOTIDE SEQUENCE [LARGE SCALE GENOMIC DNA]</scope>
    <source>
        <strain evidence="3 4">SNUC 1363</strain>
    </source>
</reference>
<dbReference type="Proteomes" id="UP000242008">
    <property type="component" value="Unassembled WGS sequence"/>
</dbReference>
<feature type="coiled-coil region" evidence="1">
    <location>
        <begin position="177"/>
        <end position="219"/>
    </location>
</feature>
<comment type="caution">
    <text evidence="3">The sequence shown here is derived from an EMBL/GenBank/DDBJ whole genome shotgun (WGS) entry which is preliminary data.</text>
</comment>
<evidence type="ECO:0000313" key="4">
    <source>
        <dbReference type="Proteomes" id="UP000242008"/>
    </source>
</evidence>
<evidence type="ECO:0000313" key="3">
    <source>
        <dbReference type="EMBL" id="PTG68540.1"/>
    </source>
</evidence>
<name>A0ABX5I656_STACR</name>
<keyword evidence="1" id="KW-0175">Coiled coil</keyword>
<dbReference type="RefSeq" id="WP_107372770.1">
    <property type="nucleotide sequence ID" value="NZ_PZAO01000028.1"/>
</dbReference>
<organism evidence="3 4">
    <name type="scientific">Staphylococcus chromogenes</name>
    <name type="common">Staphylococcus hyicus subsp. chromogenes</name>
    <dbReference type="NCBI Taxonomy" id="46126"/>
    <lineage>
        <taxon>Bacteria</taxon>
        <taxon>Bacillati</taxon>
        <taxon>Bacillota</taxon>
        <taxon>Bacilli</taxon>
        <taxon>Bacillales</taxon>
        <taxon>Staphylococcaceae</taxon>
        <taxon>Staphylococcus</taxon>
    </lineage>
</organism>
<dbReference type="Pfam" id="PF10651">
    <property type="entry name" value="BppU_N"/>
    <property type="match status" value="1"/>
</dbReference>
<protein>
    <recommendedName>
        <fullName evidence="2">BppU N-terminal domain-containing protein</fullName>
    </recommendedName>
</protein>
<dbReference type="EMBL" id="PZAO01000028">
    <property type="protein sequence ID" value="PTG68540.1"/>
    <property type="molecule type" value="Genomic_DNA"/>
</dbReference>
<dbReference type="CDD" id="cd19958">
    <property type="entry name" value="pyocin_knob"/>
    <property type="match status" value="1"/>
</dbReference>
<gene>
    <name evidence="3" type="ORF">BU676_10125</name>
</gene>
<sequence length="619" mass="69239">MYNKLGNIKLETTAHYQNPIDTKLKFYNTDTGTAQLVFHITRNNFPLEISGKNTHSFIILKTNDEHYVVDDLEYIDPLNGVVAYTIPNDFLAKPGEVRGQLYINVRGTEDVITEVDFNFVIEDAVINTIPVIDKVKIIRTFAELQKNVQVTIDEIKERLTNGERTVNQIKAVLNDGLSQINNAKAVATDQLNNLKQSALNELSSQKENYINEINQTSSQAVQNVQALTPTSTSQWQKSKLTNDNGTLPQISNLDFNSPDTILGDKTQMIYVSNAINHPGVANGTLFQEVVTTNYKRLTFKPNGQNNVFIKSKDNGVWSGWQQLSTEESKNKAKTIGTLGNGEYTDILTLKAGVYDCIIPSDYRSVNAPNVGSSLPYVANISVYEGSSGRKKINLVKVSDNTEYRTTVDTDGRFKGWKKVYSYPDNQEVFNDTGWIDWQLENGTIDRSTTTGEGSLFKNQYRIIKIFGVTYGHIRFNITNITDRTIVGRIPAKMVPKAQTGLLRTGLAHSPIVFTIDIEGNILIYVNANDKSSWQPEGYAIGEYEWIIDNEYFDAQAPTYIEGESPEDLNIAIENDSIDNITIDADGDELLIDDELSDASLSDVLPDYGEVLDQPNKEVE</sequence>